<sequence>MRLVQYACFGSHFVLLIRLGLHFVMKFGSMYHYQQHVVGLILLTACSLQVVQCMHPRYFGEGITESLTEPLVQDNSLSLTHILRDSTPSPKSDEREKVVQHISTIPQLKYQVGKVKKTELPKAESQGTNNRLIESRLDDLKSLRESLNSIRSDPGLLFGYENPVKYLKPHPWNQDQPLYKHVQRLDEIHEKIEQTYPPLRLVLGEKLVNSPTILKEPLKLKEIEDIGIQLVKELTILLSSTQSEYRGQNQLHFLNFQKLVCETVYYFHKHQLIPRENLGVLITNEIASEGFSRYILQSFVYDQNISRNWLPLNLKNILNNWYHFSCGNMFKDLPEVPKNNFLYYYNKAGFEYYRTYPVFRKNPALKGIMDQMEELLFDKHPTRPENLAKKVGNRNSFVVTITTDSILALANTFIQMPPQGRSDSELAHLFQVIEYFTDVNPRAFELHKQDTDFQKKYDLMWTSKQFLTKIENLQIYLESKFNPKAGLDSIFDHPTSSNNIKSINSISHFQELEFLAKYLKIIRADYLEKFDNLSALDPYHQYCQRELFEDSFKWTKKMITQLGQPS</sequence>
<dbReference type="Proteomes" id="UP000324748">
    <property type="component" value="Unassembled WGS sequence"/>
</dbReference>
<dbReference type="EMBL" id="VSWC01000067">
    <property type="protein sequence ID" value="KAA1096798.1"/>
    <property type="molecule type" value="Genomic_DNA"/>
</dbReference>
<gene>
    <name evidence="1" type="ORF">PGT21_029010</name>
    <name evidence="2" type="ORF">PGTUg99_027579</name>
</gene>
<dbReference type="AlphaFoldDB" id="A0A5B0Q4K3"/>
<dbReference type="OrthoDB" id="2498658at2759"/>
<comment type="caution">
    <text evidence="2">The sequence shown here is derived from an EMBL/GenBank/DDBJ whole genome shotgun (WGS) entry which is preliminary data.</text>
</comment>
<keyword evidence="3" id="KW-1185">Reference proteome</keyword>
<dbReference type="EMBL" id="VDEP01000306">
    <property type="protein sequence ID" value="KAA1108068.1"/>
    <property type="molecule type" value="Genomic_DNA"/>
</dbReference>
<dbReference type="Proteomes" id="UP000325313">
    <property type="component" value="Unassembled WGS sequence"/>
</dbReference>
<evidence type="ECO:0000313" key="1">
    <source>
        <dbReference type="EMBL" id="KAA1096798.1"/>
    </source>
</evidence>
<protein>
    <submittedName>
        <fullName evidence="2">Uncharacterized protein</fullName>
    </submittedName>
</protein>
<proteinExistence type="predicted"/>
<reference evidence="3 4" key="1">
    <citation type="submission" date="2019-05" db="EMBL/GenBank/DDBJ databases">
        <title>Emergence of the Ug99 lineage of the wheat stem rust pathogen through somatic hybridization.</title>
        <authorList>
            <person name="Li F."/>
            <person name="Upadhyaya N.M."/>
            <person name="Sperschneider J."/>
            <person name="Matny O."/>
            <person name="Nguyen-Phuc H."/>
            <person name="Mago R."/>
            <person name="Raley C."/>
            <person name="Miller M.E."/>
            <person name="Silverstein K.A.T."/>
            <person name="Henningsen E."/>
            <person name="Hirsch C.D."/>
            <person name="Visser B."/>
            <person name="Pretorius Z.A."/>
            <person name="Steffenson B.J."/>
            <person name="Schwessinger B."/>
            <person name="Dodds P.N."/>
            <person name="Figueroa M."/>
        </authorList>
    </citation>
    <scope>NUCLEOTIDE SEQUENCE [LARGE SCALE GENOMIC DNA]</scope>
    <source>
        <strain evidence="1">21-0</strain>
        <strain evidence="2 4">Ug99</strain>
    </source>
</reference>
<evidence type="ECO:0000313" key="3">
    <source>
        <dbReference type="Proteomes" id="UP000324748"/>
    </source>
</evidence>
<accession>A0A5B0Q4K3</accession>
<organism evidence="2 4">
    <name type="scientific">Puccinia graminis f. sp. tritici</name>
    <dbReference type="NCBI Taxonomy" id="56615"/>
    <lineage>
        <taxon>Eukaryota</taxon>
        <taxon>Fungi</taxon>
        <taxon>Dikarya</taxon>
        <taxon>Basidiomycota</taxon>
        <taxon>Pucciniomycotina</taxon>
        <taxon>Pucciniomycetes</taxon>
        <taxon>Pucciniales</taxon>
        <taxon>Pucciniaceae</taxon>
        <taxon>Puccinia</taxon>
    </lineage>
</organism>
<evidence type="ECO:0000313" key="4">
    <source>
        <dbReference type="Proteomes" id="UP000325313"/>
    </source>
</evidence>
<evidence type="ECO:0000313" key="2">
    <source>
        <dbReference type="EMBL" id="KAA1108068.1"/>
    </source>
</evidence>
<name>A0A5B0Q4K3_PUCGR</name>